<feature type="transmembrane region" description="Helical" evidence="1">
    <location>
        <begin position="152"/>
        <end position="169"/>
    </location>
</feature>
<name>A0A9K3E4F3_HELAN</name>
<evidence type="ECO:0000256" key="1">
    <source>
        <dbReference type="SAM" id="Phobius"/>
    </source>
</evidence>
<dbReference type="AlphaFoldDB" id="A0A9K3E4F3"/>
<keyword evidence="1" id="KW-0812">Transmembrane</keyword>
<sequence>MNSLDGFRSETVNVIVPTLKQARFTSRNFSFIDDLWSVSASPPPVAAVEFSLAPTSSPSHPYDYGYILSPCNPYPHGYHAAPPEVRGGPVAAPPMVGKVDEPMAATPMAKEELWCVAKLSVPLEKLQKNKKNGGICGFEGTAMLISSDLSKITVTIIVTVTVTAMLISFDPSKIIFVVTVTITIIITFTVIITINAMLIRFNRSKITIVVTVTVISTVTVTIIVTAMFITFDPSKVTVVVTVTVTIIGTAMLSSSDTCFPHCRFILA</sequence>
<reference evidence="2" key="1">
    <citation type="journal article" date="2017" name="Nature">
        <title>The sunflower genome provides insights into oil metabolism, flowering and Asterid evolution.</title>
        <authorList>
            <person name="Badouin H."/>
            <person name="Gouzy J."/>
            <person name="Grassa C.J."/>
            <person name="Murat F."/>
            <person name="Staton S.E."/>
            <person name="Cottret L."/>
            <person name="Lelandais-Briere C."/>
            <person name="Owens G.L."/>
            <person name="Carrere S."/>
            <person name="Mayjonade B."/>
            <person name="Legrand L."/>
            <person name="Gill N."/>
            <person name="Kane N.C."/>
            <person name="Bowers J.E."/>
            <person name="Hubner S."/>
            <person name="Bellec A."/>
            <person name="Berard A."/>
            <person name="Berges H."/>
            <person name="Blanchet N."/>
            <person name="Boniface M.C."/>
            <person name="Brunel D."/>
            <person name="Catrice O."/>
            <person name="Chaidir N."/>
            <person name="Claudel C."/>
            <person name="Donnadieu C."/>
            <person name="Faraut T."/>
            <person name="Fievet G."/>
            <person name="Helmstetter N."/>
            <person name="King M."/>
            <person name="Knapp S.J."/>
            <person name="Lai Z."/>
            <person name="Le Paslier M.C."/>
            <person name="Lippi Y."/>
            <person name="Lorenzon L."/>
            <person name="Mandel J.R."/>
            <person name="Marage G."/>
            <person name="Marchand G."/>
            <person name="Marquand E."/>
            <person name="Bret-Mestries E."/>
            <person name="Morien E."/>
            <person name="Nambeesan S."/>
            <person name="Nguyen T."/>
            <person name="Pegot-Espagnet P."/>
            <person name="Pouilly N."/>
            <person name="Raftis F."/>
            <person name="Sallet E."/>
            <person name="Schiex T."/>
            <person name="Thomas J."/>
            <person name="Vandecasteele C."/>
            <person name="Vares D."/>
            <person name="Vear F."/>
            <person name="Vautrin S."/>
            <person name="Crespi M."/>
            <person name="Mangin B."/>
            <person name="Burke J.M."/>
            <person name="Salse J."/>
            <person name="Munos S."/>
            <person name="Vincourt P."/>
            <person name="Rieseberg L.H."/>
            <person name="Langlade N.B."/>
        </authorList>
    </citation>
    <scope>NUCLEOTIDE SEQUENCE</scope>
    <source>
        <tissue evidence="2">Leaves</tissue>
    </source>
</reference>
<gene>
    <name evidence="2" type="ORF">HanXRQr2_Chr15g0717711</name>
</gene>
<comment type="caution">
    <text evidence="2">The sequence shown here is derived from an EMBL/GenBank/DDBJ whole genome shotgun (WGS) entry which is preliminary data.</text>
</comment>
<reference evidence="2" key="2">
    <citation type="submission" date="2020-06" db="EMBL/GenBank/DDBJ databases">
        <title>Helianthus annuus Genome sequencing and assembly Release 2.</title>
        <authorList>
            <person name="Gouzy J."/>
            <person name="Langlade N."/>
            <person name="Munos S."/>
        </authorList>
    </citation>
    <scope>NUCLEOTIDE SEQUENCE</scope>
    <source>
        <tissue evidence="2">Leaves</tissue>
    </source>
</reference>
<proteinExistence type="predicted"/>
<keyword evidence="1" id="KW-0472">Membrane</keyword>
<dbReference type="Gramene" id="mRNA:HanXRQr2_Chr15g0717711">
    <property type="protein sequence ID" value="mRNA:HanXRQr2_Chr15g0717711"/>
    <property type="gene ID" value="HanXRQr2_Chr15g0717711"/>
</dbReference>
<organism evidence="2 3">
    <name type="scientific">Helianthus annuus</name>
    <name type="common">Common sunflower</name>
    <dbReference type="NCBI Taxonomy" id="4232"/>
    <lineage>
        <taxon>Eukaryota</taxon>
        <taxon>Viridiplantae</taxon>
        <taxon>Streptophyta</taxon>
        <taxon>Embryophyta</taxon>
        <taxon>Tracheophyta</taxon>
        <taxon>Spermatophyta</taxon>
        <taxon>Magnoliopsida</taxon>
        <taxon>eudicotyledons</taxon>
        <taxon>Gunneridae</taxon>
        <taxon>Pentapetalae</taxon>
        <taxon>asterids</taxon>
        <taxon>campanulids</taxon>
        <taxon>Asterales</taxon>
        <taxon>Asteraceae</taxon>
        <taxon>Asteroideae</taxon>
        <taxon>Heliantheae alliance</taxon>
        <taxon>Heliantheae</taxon>
        <taxon>Helianthus</taxon>
    </lineage>
</organism>
<accession>A0A9K3E4F3</accession>
<feature type="transmembrane region" description="Helical" evidence="1">
    <location>
        <begin position="175"/>
        <end position="199"/>
    </location>
</feature>
<keyword evidence="1" id="KW-1133">Transmembrane helix</keyword>
<feature type="transmembrane region" description="Helical" evidence="1">
    <location>
        <begin position="206"/>
        <end position="230"/>
    </location>
</feature>
<evidence type="ECO:0000313" key="3">
    <source>
        <dbReference type="Proteomes" id="UP000215914"/>
    </source>
</evidence>
<feature type="transmembrane region" description="Helical" evidence="1">
    <location>
        <begin position="236"/>
        <end position="253"/>
    </location>
</feature>
<dbReference type="Proteomes" id="UP000215914">
    <property type="component" value="Unassembled WGS sequence"/>
</dbReference>
<keyword evidence="3" id="KW-1185">Reference proteome</keyword>
<protein>
    <submittedName>
        <fullName evidence="2">Uncharacterized protein</fullName>
    </submittedName>
</protein>
<evidence type="ECO:0000313" key="2">
    <source>
        <dbReference type="EMBL" id="KAF5766638.1"/>
    </source>
</evidence>
<dbReference type="EMBL" id="MNCJ02000330">
    <property type="protein sequence ID" value="KAF5766638.1"/>
    <property type="molecule type" value="Genomic_DNA"/>
</dbReference>